<feature type="domain" description="NADP-dependent oxidoreductase" evidence="4">
    <location>
        <begin position="15"/>
        <end position="319"/>
    </location>
</feature>
<proteinExistence type="inferred from homology"/>
<keyword evidence="2" id="KW-0521">NADP</keyword>
<dbReference type="HOGENOM" id="CLU_023205_2_0_1"/>
<comment type="similarity">
    <text evidence="1">Belongs to the shaker potassium channel beta subunit family.</text>
</comment>
<dbReference type="STRING" id="164328.H3G6U7"/>
<dbReference type="VEuPathDB" id="FungiDB:KRP22_5603"/>
<protein>
    <recommendedName>
        <fullName evidence="4">NADP-dependent oxidoreductase domain-containing protein</fullName>
    </recommendedName>
</protein>
<evidence type="ECO:0000256" key="1">
    <source>
        <dbReference type="ARBA" id="ARBA00006515"/>
    </source>
</evidence>
<dbReference type="Gene3D" id="3.20.20.100">
    <property type="entry name" value="NADP-dependent oxidoreductase domain"/>
    <property type="match status" value="1"/>
</dbReference>
<evidence type="ECO:0000313" key="5">
    <source>
        <dbReference type="EnsemblProtists" id="Phyra47942"/>
    </source>
</evidence>
<dbReference type="EMBL" id="DS566033">
    <property type="status" value="NOT_ANNOTATED_CDS"/>
    <property type="molecule type" value="Genomic_DNA"/>
</dbReference>
<dbReference type="FunCoup" id="H3G6U7">
    <property type="interactions" value="23"/>
</dbReference>
<keyword evidence="6" id="KW-1185">Reference proteome</keyword>
<dbReference type="InterPro" id="IPR023210">
    <property type="entry name" value="NADP_OxRdtase_dom"/>
</dbReference>
<dbReference type="GO" id="GO:0016491">
    <property type="term" value="F:oxidoreductase activity"/>
    <property type="evidence" value="ECO:0007669"/>
    <property type="project" value="UniProtKB-KW"/>
</dbReference>
<evidence type="ECO:0000256" key="3">
    <source>
        <dbReference type="ARBA" id="ARBA00023002"/>
    </source>
</evidence>
<evidence type="ECO:0000313" key="6">
    <source>
        <dbReference type="Proteomes" id="UP000005238"/>
    </source>
</evidence>
<dbReference type="AlphaFoldDB" id="H3G6U7"/>
<accession>H3G6U7</accession>
<dbReference type="PANTHER" id="PTHR43150:SF2">
    <property type="entry name" value="HYPERKINETIC, ISOFORM M"/>
    <property type="match status" value="1"/>
</dbReference>
<dbReference type="SUPFAM" id="SSF51430">
    <property type="entry name" value="NAD(P)-linked oxidoreductase"/>
    <property type="match status" value="1"/>
</dbReference>
<keyword evidence="3" id="KW-0560">Oxidoreductase</keyword>
<dbReference type="InterPro" id="IPR036812">
    <property type="entry name" value="NAD(P)_OxRdtase_dom_sf"/>
</dbReference>
<sequence>MTYRFLGDTGLLVSKISLGAWMQKDERCTDANWYNIMTHAFKNGVNYFDNAEMYMRGESEEIVGRAIQKGIQEGVWSREDLVLSTKIFFGSSKDGPNHQGLSRKHIVEGMKAALKRLQTDVDVVFCHRPDECTPIEETVRAMNYAIKKGWAFYWGTSQWMPADIMEACEIADRLGLIRPVVEQPVYNIFDRPRVEYGFLDLFKKYKLGLTTYSPLAFGILTGKYINGTPEGSRFSEGKTYFERMPDYLNRIKKSVELKKISDELGCSMAQMAIAWCVSNPNVSTVMLGSFSLKQLEDNLEALRFVDKITPEIKARIDAAVDYK</sequence>
<dbReference type="VEuPathDB" id="FungiDB:KRP23_6226"/>
<reference evidence="5" key="2">
    <citation type="submission" date="2015-06" db="UniProtKB">
        <authorList>
            <consortium name="EnsemblProtists"/>
        </authorList>
    </citation>
    <scope>IDENTIFICATION</scope>
    <source>
        <strain evidence="5">Pr102</strain>
    </source>
</reference>
<dbReference type="Proteomes" id="UP000005238">
    <property type="component" value="Unassembled WGS sequence"/>
</dbReference>
<dbReference type="PRINTS" id="PR01577">
    <property type="entry name" value="KCNABCHANNEL"/>
</dbReference>
<dbReference type="PANTHER" id="PTHR43150">
    <property type="entry name" value="HYPERKINETIC, ISOFORM M"/>
    <property type="match status" value="1"/>
</dbReference>
<dbReference type="OMA" id="PDHDWST"/>
<evidence type="ECO:0000256" key="2">
    <source>
        <dbReference type="ARBA" id="ARBA00022857"/>
    </source>
</evidence>
<dbReference type="InterPro" id="IPR005399">
    <property type="entry name" value="K_chnl_volt-dep_bsu_KCNAB-rel"/>
</dbReference>
<dbReference type="eggNOG" id="KOG1575">
    <property type="taxonomic scope" value="Eukaryota"/>
</dbReference>
<organism evidence="5 6">
    <name type="scientific">Phytophthora ramorum</name>
    <name type="common">Sudden oak death agent</name>
    <dbReference type="NCBI Taxonomy" id="164328"/>
    <lineage>
        <taxon>Eukaryota</taxon>
        <taxon>Sar</taxon>
        <taxon>Stramenopiles</taxon>
        <taxon>Oomycota</taxon>
        <taxon>Peronosporomycetes</taxon>
        <taxon>Peronosporales</taxon>
        <taxon>Peronosporaceae</taxon>
        <taxon>Phytophthora</taxon>
    </lineage>
</organism>
<name>H3G6U7_PHYRM</name>
<reference evidence="6" key="1">
    <citation type="journal article" date="2006" name="Science">
        <title>Phytophthora genome sequences uncover evolutionary origins and mechanisms of pathogenesis.</title>
        <authorList>
            <person name="Tyler B.M."/>
            <person name="Tripathy S."/>
            <person name="Zhang X."/>
            <person name="Dehal P."/>
            <person name="Jiang R.H."/>
            <person name="Aerts A."/>
            <person name="Arredondo F.D."/>
            <person name="Baxter L."/>
            <person name="Bensasson D."/>
            <person name="Beynon J.L."/>
            <person name="Chapman J."/>
            <person name="Damasceno C.M."/>
            <person name="Dorrance A.E."/>
            <person name="Dou D."/>
            <person name="Dickerman A.W."/>
            <person name="Dubchak I.L."/>
            <person name="Garbelotto M."/>
            <person name="Gijzen M."/>
            <person name="Gordon S.G."/>
            <person name="Govers F."/>
            <person name="Grunwald N.J."/>
            <person name="Huang W."/>
            <person name="Ivors K.L."/>
            <person name="Jones R.W."/>
            <person name="Kamoun S."/>
            <person name="Krampis K."/>
            <person name="Lamour K.H."/>
            <person name="Lee M.K."/>
            <person name="McDonald W.H."/>
            <person name="Medina M."/>
            <person name="Meijer H.J."/>
            <person name="Nordberg E.K."/>
            <person name="Maclean D.J."/>
            <person name="Ospina-Giraldo M.D."/>
            <person name="Morris P.F."/>
            <person name="Phuntumart V."/>
            <person name="Putnam N.H."/>
            <person name="Rash S."/>
            <person name="Rose J.K."/>
            <person name="Sakihama Y."/>
            <person name="Salamov A.A."/>
            <person name="Savidor A."/>
            <person name="Scheuring C.F."/>
            <person name="Smith B.M."/>
            <person name="Sobral B.W."/>
            <person name="Terry A."/>
            <person name="Torto-Alalibo T.A."/>
            <person name="Win J."/>
            <person name="Xu Z."/>
            <person name="Zhang H."/>
            <person name="Grigoriev I.V."/>
            <person name="Rokhsar D.S."/>
            <person name="Boore J.L."/>
        </authorList>
    </citation>
    <scope>NUCLEOTIDE SEQUENCE [LARGE SCALE GENOMIC DNA]</scope>
    <source>
        <strain evidence="6">Pr102</strain>
    </source>
</reference>
<dbReference type="EnsemblProtists" id="Phyra47942">
    <property type="protein sequence ID" value="Phyra47942"/>
    <property type="gene ID" value="Phyra47942"/>
</dbReference>
<dbReference type="Pfam" id="PF00248">
    <property type="entry name" value="Aldo_ket_red"/>
    <property type="match status" value="1"/>
</dbReference>
<evidence type="ECO:0000259" key="4">
    <source>
        <dbReference type="Pfam" id="PF00248"/>
    </source>
</evidence>
<dbReference type="InParanoid" id="H3G6U7"/>